<dbReference type="EMBL" id="KN833053">
    <property type="protein sequence ID" value="KIM74957.1"/>
    <property type="molecule type" value="Genomic_DNA"/>
</dbReference>
<accession>A0A0C3BCA6</accession>
<dbReference type="AlphaFoldDB" id="A0A0C3BCA6"/>
<sequence length="134" mass="15216">MPLQTLTVALTTLTPSVALQGSVFDGGLLPAGEGPQAHITWDPRLPYTDSEMQRNSRGYAVHRDLRLDRAGREPFRLQSCPPGKEGWDVTDHHDNYRNQDRQRGYKDVWDASHQDEYREVRQGGREGAWWDAAG</sequence>
<dbReference type="InParanoid" id="A0A0C3BCA6"/>
<keyword evidence="4" id="KW-1185">Reference proteome</keyword>
<reference evidence="4" key="2">
    <citation type="submission" date="2015-01" db="EMBL/GenBank/DDBJ databases">
        <title>Evolutionary Origins and Diversification of the Mycorrhizal Mutualists.</title>
        <authorList>
            <consortium name="DOE Joint Genome Institute"/>
            <consortium name="Mycorrhizal Genomics Consortium"/>
            <person name="Kohler A."/>
            <person name="Kuo A."/>
            <person name="Nagy L.G."/>
            <person name="Floudas D."/>
            <person name="Copeland A."/>
            <person name="Barry K.W."/>
            <person name="Cichocki N."/>
            <person name="Veneault-Fourrey C."/>
            <person name="LaButti K."/>
            <person name="Lindquist E.A."/>
            <person name="Lipzen A."/>
            <person name="Lundell T."/>
            <person name="Morin E."/>
            <person name="Murat C."/>
            <person name="Riley R."/>
            <person name="Ohm R."/>
            <person name="Sun H."/>
            <person name="Tunlid A."/>
            <person name="Henrissat B."/>
            <person name="Grigoriev I.V."/>
            <person name="Hibbett D.S."/>
            <person name="Martin F."/>
        </authorList>
    </citation>
    <scope>NUCLEOTIDE SEQUENCE [LARGE SCALE GENOMIC DNA]</scope>
    <source>
        <strain evidence="4">F 1598</strain>
    </source>
</reference>
<feature type="compositionally biased region" description="Basic and acidic residues" evidence="1">
    <location>
        <begin position="85"/>
        <end position="99"/>
    </location>
</feature>
<gene>
    <name evidence="3" type="ORF">PILCRDRAFT_14021</name>
</gene>
<keyword evidence="2" id="KW-0732">Signal</keyword>
<feature type="signal peptide" evidence="2">
    <location>
        <begin position="1"/>
        <end position="18"/>
    </location>
</feature>
<name>A0A0C3BCA6_PILCF</name>
<feature type="chain" id="PRO_5002172590" evidence="2">
    <location>
        <begin position="19"/>
        <end position="134"/>
    </location>
</feature>
<organism evidence="3 4">
    <name type="scientific">Piloderma croceum (strain F 1598)</name>
    <dbReference type="NCBI Taxonomy" id="765440"/>
    <lineage>
        <taxon>Eukaryota</taxon>
        <taxon>Fungi</taxon>
        <taxon>Dikarya</taxon>
        <taxon>Basidiomycota</taxon>
        <taxon>Agaricomycotina</taxon>
        <taxon>Agaricomycetes</taxon>
        <taxon>Agaricomycetidae</taxon>
        <taxon>Atheliales</taxon>
        <taxon>Atheliaceae</taxon>
        <taxon>Piloderma</taxon>
    </lineage>
</organism>
<feature type="region of interest" description="Disordered" evidence="1">
    <location>
        <begin position="73"/>
        <end position="99"/>
    </location>
</feature>
<evidence type="ECO:0000313" key="3">
    <source>
        <dbReference type="EMBL" id="KIM74957.1"/>
    </source>
</evidence>
<dbReference type="HOGENOM" id="CLU_1896995_0_0_1"/>
<protein>
    <submittedName>
        <fullName evidence="3">Uncharacterized protein</fullName>
    </submittedName>
</protein>
<proteinExistence type="predicted"/>
<evidence type="ECO:0000256" key="1">
    <source>
        <dbReference type="SAM" id="MobiDB-lite"/>
    </source>
</evidence>
<evidence type="ECO:0000313" key="4">
    <source>
        <dbReference type="Proteomes" id="UP000054166"/>
    </source>
</evidence>
<reference evidence="3 4" key="1">
    <citation type="submission" date="2014-04" db="EMBL/GenBank/DDBJ databases">
        <authorList>
            <consortium name="DOE Joint Genome Institute"/>
            <person name="Kuo A."/>
            <person name="Tarkka M."/>
            <person name="Buscot F."/>
            <person name="Kohler A."/>
            <person name="Nagy L.G."/>
            <person name="Floudas D."/>
            <person name="Copeland A."/>
            <person name="Barry K.W."/>
            <person name="Cichocki N."/>
            <person name="Veneault-Fourrey C."/>
            <person name="LaButti K."/>
            <person name="Lindquist E.A."/>
            <person name="Lipzen A."/>
            <person name="Lundell T."/>
            <person name="Morin E."/>
            <person name="Murat C."/>
            <person name="Sun H."/>
            <person name="Tunlid A."/>
            <person name="Henrissat B."/>
            <person name="Grigoriev I.V."/>
            <person name="Hibbett D.S."/>
            <person name="Martin F."/>
            <person name="Nordberg H.P."/>
            <person name="Cantor M.N."/>
            <person name="Hua S.X."/>
        </authorList>
    </citation>
    <scope>NUCLEOTIDE SEQUENCE [LARGE SCALE GENOMIC DNA]</scope>
    <source>
        <strain evidence="3 4">F 1598</strain>
    </source>
</reference>
<dbReference type="Proteomes" id="UP000054166">
    <property type="component" value="Unassembled WGS sequence"/>
</dbReference>
<evidence type="ECO:0000256" key="2">
    <source>
        <dbReference type="SAM" id="SignalP"/>
    </source>
</evidence>